<organism evidence="4 5">
    <name type="scientific">Citrullus colocynthis</name>
    <name type="common">colocynth</name>
    <dbReference type="NCBI Taxonomy" id="252529"/>
    <lineage>
        <taxon>Eukaryota</taxon>
        <taxon>Viridiplantae</taxon>
        <taxon>Streptophyta</taxon>
        <taxon>Embryophyta</taxon>
        <taxon>Tracheophyta</taxon>
        <taxon>Spermatophyta</taxon>
        <taxon>Magnoliopsida</taxon>
        <taxon>eudicotyledons</taxon>
        <taxon>Gunneridae</taxon>
        <taxon>Pentapetalae</taxon>
        <taxon>rosids</taxon>
        <taxon>fabids</taxon>
        <taxon>Cucurbitales</taxon>
        <taxon>Cucurbitaceae</taxon>
        <taxon>Benincaseae</taxon>
        <taxon>Citrullus</taxon>
    </lineage>
</organism>
<dbReference type="PROSITE" id="PS51140">
    <property type="entry name" value="CUE"/>
    <property type="match status" value="1"/>
</dbReference>
<evidence type="ECO:0000313" key="4">
    <source>
        <dbReference type="EMBL" id="CAK9324564.1"/>
    </source>
</evidence>
<dbReference type="Gene3D" id="1.10.8.10">
    <property type="entry name" value="DNA helicase RuvA subunit, C-terminal domain"/>
    <property type="match status" value="1"/>
</dbReference>
<protein>
    <recommendedName>
        <fullName evidence="3">CUE domain-containing protein</fullName>
    </recommendedName>
</protein>
<dbReference type="SUPFAM" id="SSF46934">
    <property type="entry name" value="UBA-like"/>
    <property type="match status" value="1"/>
</dbReference>
<feature type="region of interest" description="Disordered" evidence="2">
    <location>
        <begin position="90"/>
        <end position="120"/>
    </location>
</feature>
<sequence>MSAVVCGTKRSFFEELPPSPPIAKRLRCSNSTSPIPFAAPSHIDHLHHLFPHMDHQLLVRALEECGNDLDAAIRSLSDLCLGSAVENPVTTAEPEKNLDQGSFANNGEAAASENCSAPSSVSLDGRKWIDLFVVEMMNATTIADAKTRAARALEALENSISEHAGVDAAKNFHKENTQLKEQIDVLLRENTILKQAVAIQHERQKEFEDKNLELQHLKQMVSQYQEQLRTLEINNYALTMHLKQAQQSSSIPGRFHPDSVREEEKEKQEGMEHVHYRPQFPMNRGKAEGSFGFLDT</sequence>
<dbReference type="PANTHER" id="PTHR31245">
    <property type="entry name" value="UBIQUITIN SYSTEM COMPONENT CUE PROTEIN"/>
    <property type="match status" value="1"/>
</dbReference>
<keyword evidence="1" id="KW-0175">Coiled coil</keyword>
<evidence type="ECO:0000256" key="1">
    <source>
        <dbReference type="SAM" id="Coils"/>
    </source>
</evidence>
<dbReference type="PANTHER" id="PTHR31245:SF20">
    <property type="entry name" value="F18B13.13 PROTEIN"/>
    <property type="match status" value="1"/>
</dbReference>
<gene>
    <name evidence="4" type="ORF">CITCOLO1_LOCUS16802</name>
</gene>
<evidence type="ECO:0000259" key="3">
    <source>
        <dbReference type="PROSITE" id="PS51140"/>
    </source>
</evidence>
<dbReference type="InterPro" id="IPR003892">
    <property type="entry name" value="CUE"/>
</dbReference>
<dbReference type="EMBL" id="OZ021740">
    <property type="protein sequence ID" value="CAK9324564.1"/>
    <property type="molecule type" value="Genomic_DNA"/>
</dbReference>
<evidence type="ECO:0000256" key="2">
    <source>
        <dbReference type="SAM" id="MobiDB-lite"/>
    </source>
</evidence>
<feature type="domain" description="CUE" evidence="3">
    <location>
        <begin position="38"/>
        <end position="84"/>
    </location>
</feature>
<feature type="region of interest" description="Disordered" evidence="2">
    <location>
        <begin position="247"/>
        <end position="272"/>
    </location>
</feature>
<feature type="coiled-coil region" evidence="1">
    <location>
        <begin position="142"/>
        <end position="234"/>
    </location>
</feature>
<dbReference type="CDD" id="cd14279">
    <property type="entry name" value="CUE"/>
    <property type="match status" value="1"/>
</dbReference>
<dbReference type="Pfam" id="PF02845">
    <property type="entry name" value="CUE"/>
    <property type="match status" value="1"/>
</dbReference>
<keyword evidence="5" id="KW-1185">Reference proteome</keyword>
<evidence type="ECO:0000313" key="5">
    <source>
        <dbReference type="Proteomes" id="UP001642487"/>
    </source>
</evidence>
<accession>A0ABP0YW45</accession>
<dbReference type="InterPro" id="IPR009060">
    <property type="entry name" value="UBA-like_sf"/>
</dbReference>
<dbReference type="Proteomes" id="UP001642487">
    <property type="component" value="Chromosome 6"/>
</dbReference>
<name>A0ABP0YW45_9ROSI</name>
<proteinExistence type="predicted"/>
<reference evidence="4 5" key="1">
    <citation type="submission" date="2024-03" db="EMBL/GenBank/DDBJ databases">
        <authorList>
            <person name="Gkanogiannis A."/>
            <person name="Becerra Lopez-Lavalle L."/>
        </authorList>
    </citation>
    <scope>NUCLEOTIDE SEQUENCE [LARGE SCALE GENOMIC DNA]</scope>
</reference>
<feature type="compositionally biased region" description="Basic and acidic residues" evidence="2">
    <location>
        <begin position="255"/>
        <end position="272"/>
    </location>
</feature>